<keyword evidence="2" id="KW-0472">Membrane</keyword>
<evidence type="ECO:0000256" key="2">
    <source>
        <dbReference type="SAM" id="Phobius"/>
    </source>
</evidence>
<feature type="transmembrane region" description="Helical" evidence="2">
    <location>
        <begin position="27"/>
        <end position="47"/>
    </location>
</feature>
<comment type="caution">
    <text evidence="3">The sequence shown here is derived from an EMBL/GenBank/DDBJ whole genome shotgun (WGS) entry which is preliminary data.</text>
</comment>
<keyword evidence="2" id="KW-0812">Transmembrane</keyword>
<evidence type="ECO:0000313" key="3">
    <source>
        <dbReference type="EMBL" id="MCX2819802.1"/>
    </source>
</evidence>
<protein>
    <submittedName>
        <fullName evidence="3">DUF1405 domain-containing protein</fullName>
    </submittedName>
</protein>
<feature type="region of interest" description="Disordered" evidence="1">
    <location>
        <begin position="222"/>
        <end position="243"/>
    </location>
</feature>
<dbReference type="Proteomes" id="UP001149411">
    <property type="component" value="Unassembled WGS sequence"/>
</dbReference>
<accession>A0A9Q4GHF0</accession>
<sequence>MSSPTRSARLPAYVAPLPQRLEDLALHYAWVIVAINLAGTAFGFWYYRFQFAQTPLVMWPFVPDSPGATLFIALSLAAWKLDYDVEWLHMLAFFGNIKLGLWTPFVQLFLNGAGGIEPWLYWFLIVSHLAMSLQSFLIYRYAEFPVGAVAVATVWYGLNDVVDYFAPLVGEFHHTFLRAELVGTTLDHSLRAHDLAAAAAVTLTLAATFLALATRVKKVEVQRSPAPLGGDPPNDRPDGGGES</sequence>
<dbReference type="AlphaFoldDB" id="A0A9Q4GHF0"/>
<dbReference type="Pfam" id="PF07187">
    <property type="entry name" value="DUF1405"/>
    <property type="match status" value="1"/>
</dbReference>
<feature type="compositionally biased region" description="Basic and acidic residues" evidence="1">
    <location>
        <begin position="233"/>
        <end position="243"/>
    </location>
</feature>
<keyword evidence="2" id="KW-1133">Transmembrane helix</keyword>
<dbReference type="EMBL" id="RKLV01000012">
    <property type="protein sequence ID" value="MCX2819802.1"/>
    <property type="molecule type" value="Genomic_DNA"/>
</dbReference>
<feature type="transmembrane region" description="Helical" evidence="2">
    <location>
        <begin position="195"/>
        <end position="213"/>
    </location>
</feature>
<evidence type="ECO:0000256" key="1">
    <source>
        <dbReference type="SAM" id="MobiDB-lite"/>
    </source>
</evidence>
<gene>
    <name evidence="3" type="ORF">EGH25_10620</name>
</gene>
<keyword evidence="4" id="KW-1185">Reference proteome</keyword>
<dbReference type="PANTHER" id="PTHR40042:SF1">
    <property type="entry name" value="DUF1405 DOMAIN-CONTAINING PROTEIN"/>
    <property type="match status" value="1"/>
</dbReference>
<dbReference type="PANTHER" id="PTHR40042">
    <property type="entry name" value="HYPOTHETICAL MEMBRANE SPANNING PROTEIN"/>
    <property type="match status" value="1"/>
</dbReference>
<reference evidence="3" key="1">
    <citation type="submission" date="2022-09" db="EMBL/GenBank/DDBJ databases">
        <title>Haloadaptaus new haloarchaeum isolated from saline soil.</title>
        <authorList>
            <person name="Duran-Viseras A."/>
            <person name="Sanchez-Porro C."/>
            <person name="Ventosa A."/>
        </authorList>
    </citation>
    <scope>NUCLEOTIDE SEQUENCE</scope>
    <source>
        <strain evidence="3">F3-133</strain>
    </source>
</reference>
<evidence type="ECO:0000313" key="4">
    <source>
        <dbReference type="Proteomes" id="UP001149411"/>
    </source>
</evidence>
<dbReference type="RefSeq" id="WP_266088476.1">
    <property type="nucleotide sequence ID" value="NZ_RKLV01000012.1"/>
</dbReference>
<name>A0A9Q4GHF0_9EURY</name>
<dbReference type="InterPro" id="IPR009845">
    <property type="entry name" value="DUF1405"/>
</dbReference>
<organism evidence="3 4">
    <name type="scientific">Halorutilus salinus</name>
    <dbReference type="NCBI Taxonomy" id="2487751"/>
    <lineage>
        <taxon>Archaea</taxon>
        <taxon>Methanobacteriati</taxon>
        <taxon>Methanobacteriota</taxon>
        <taxon>Stenosarchaea group</taxon>
        <taxon>Halobacteria</taxon>
        <taxon>Halorutilales</taxon>
        <taxon>Halorutilaceae</taxon>
        <taxon>Halorutilus</taxon>
    </lineage>
</organism>
<proteinExistence type="predicted"/>
<feature type="transmembrane region" description="Helical" evidence="2">
    <location>
        <begin position="59"/>
        <end position="81"/>
    </location>
</feature>